<evidence type="ECO:0000313" key="2">
    <source>
        <dbReference type="Proteomes" id="UP001396334"/>
    </source>
</evidence>
<name>A0ABR2NL85_9ROSI</name>
<reference evidence="1 2" key="1">
    <citation type="journal article" date="2024" name="G3 (Bethesda)">
        <title>Genome assembly of Hibiscus sabdariffa L. provides insights into metabolisms of medicinal natural products.</title>
        <authorList>
            <person name="Kim T."/>
        </authorList>
    </citation>
    <scope>NUCLEOTIDE SEQUENCE [LARGE SCALE GENOMIC DNA]</scope>
    <source>
        <strain evidence="1">TK-2024</strain>
        <tissue evidence="1">Old leaves</tissue>
    </source>
</reference>
<dbReference type="Pfam" id="PF14299">
    <property type="entry name" value="PP2"/>
    <property type="match status" value="1"/>
</dbReference>
<proteinExistence type="predicted"/>
<dbReference type="InterPro" id="IPR052147">
    <property type="entry name" value="PP2-like/Lectin"/>
</dbReference>
<sequence>MNRESNAPVRPSMEKITDPKLVVELISSKETEKIQLPHNYEAILKDADSPVDMSSMDKLFSQLHSGVFLNRNRKKYWVDKNNKNCFILFARDLSINWIKDNNYWRWTYQKEINSDVSIEIAELVDVCWLELIGKLHVSKLSPGTLYQVVFIAMLREYACVWSRPLKFKLTLPNGQEIEHEETLKNKPMEIWIEIPTLVFQAPFENGGEMQINIREVDGSWKSGLVVKGIAILPKPA</sequence>
<organism evidence="1 2">
    <name type="scientific">Hibiscus sabdariffa</name>
    <name type="common">roselle</name>
    <dbReference type="NCBI Taxonomy" id="183260"/>
    <lineage>
        <taxon>Eukaryota</taxon>
        <taxon>Viridiplantae</taxon>
        <taxon>Streptophyta</taxon>
        <taxon>Embryophyta</taxon>
        <taxon>Tracheophyta</taxon>
        <taxon>Spermatophyta</taxon>
        <taxon>Magnoliopsida</taxon>
        <taxon>eudicotyledons</taxon>
        <taxon>Gunneridae</taxon>
        <taxon>Pentapetalae</taxon>
        <taxon>rosids</taxon>
        <taxon>malvids</taxon>
        <taxon>Malvales</taxon>
        <taxon>Malvaceae</taxon>
        <taxon>Malvoideae</taxon>
        <taxon>Hibiscus</taxon>
    </lineage>
</organism>
<keyword evidence="2" id="KW-1185">Reference proteome</keyword>
<accession>A0ABR2NL85</accession>
<dbReference type="Proteomes" id="UP001396334">
    <property type="component" value="Unassembled WGS sequence"/>
</dbReference>
<gene>
    <name evidence="1" type="ORF">V6N11_047584</name>
</gene>
<dbReference type="PANTHER" id="PTHR48478:SF1">
    <property type="entry name" value="LECTIN-LIKE"/>
    <property type="match status" value="1"/>
</dbReference>
<evidence type="ECO:0000313" key="1">
    <source>
        <dbReference type="EMBL" id="KAK8976816.1"/>
    </source>
</evidence>
<dbReference type="PANTHER" id="PTHR48478">
    <property type="entry name" value="LECTIN-LIKE"/>
    <property type="match status" value="1"/>
</dbReference>
<dbReference type="EMBL" id="JBBPBN010000126">
    <property type="protein sequence ID" value="KAK8976816.1"/>
    <property type="molecule type" value="Genomic_DNA"/>
</dbReference>
<protein>
    <submittedName>
        <fullName evidence="1">Uncharacterized protein</fullName>
    </submittedName>
</protein>
<comment type="caution">
    <text evidence="1">The sequence shown here is derived from an EMBL/GenBank/DDBJ whole genome shotgun (WGS) entry which is preliminary data.</text>
</comment>
<dbReference type="InterPro" id="IPR025886">
    <property type="entry name" value="PP2-like"/>
</dbReference>